<protein>
    <submittedName>
        <fullName evidence="2">Uncharacterized protein</fullName>
    </submittedName>
</protein>
<feature type="region of interest" description="Disordered" evidence="1">
    <location>
        <begin position="1"/>
        <end position="27"/>
    </location>
</feature>
<comment type="caution">
    <text evidence="2">The sequence shown here is derived from an EMBL/GenBank/DDBJ whole genome shotgun (WGS) entry which is preliminary data.</text>
</comment>
<organism evidence="2 3">
    <name type="scientific">Colletotrichum scovillei</name>
    <dbReference type="NCBI Taxonomy" id="1209932"/>
    <lineage>
        <taxon>Eukaryota</taxon>
        <taxon>Fungi</taxon>
        <taxon>Dikarya</taxon>
        <taxon>Ascomycota</taxon>
        <taxon>Pezizomycotina</taxon>
        <taxon>Sordariomycetes</taxon>
        <taxon>Hypocreomycetidae</taxon>
        <taxon>Glomerellales</taxon>
        <taxon>Glomerellaceae</taxon>
        <taxon>Colletotrichum</taxon>
        <taxon>Colletotrichum acutatum species complex</taxon>
    </lineage>
</organism>
<feature type="compositionally biased region" description="Low complexity" evidence="1">
    <location>
        <begin position="10"/>
        <end position="19"/>
    </location>
</feature>
<proteinExistence type="predicted"/>
<gene>
    <name evidence="2" type="ORF">JMJ77_001777</name>
</gene>
<evidence type="ECO:0000313" key="2">
    <source>
        <dbReference type="EMBL" id="KAG7051151.1"/>
    </source>
</evidence>
<evidence type="ECO:0000256" key="1">
    <source>
        <dbReference type="SAM" id="MobiDB-lite"/>
    </source>
</evidence>
<accession>A0A9P7R6N9</accession>
<reference evidence="2" key="1">
    <citation type="submission" date="2021-05" db="EMBL/GenBank/DDBJ databases">
        <title>Comparative genomics of three Colletotrichum scovillei strains and genetic complementation revealed genes involved fungal growth and virulence on chili pepper.</title>
        <authorList>
            <person name="Hsieh D.-K."/>
            <person name="Chuang S.-C."/>
            <person name="Chen C.-Y."/>
            <person name="Chao Y.-T."/>
            <person name="Lu M.-Y.J."/>
            <person name="Lee M.-H."/>
            <person name="Shih M.-C."/>
        </authorList>
    </citation>
    <scope>NUCLEOTIDE SEQUENCE</scope>
    <source>
        <strain evidence="2">Coll-153</strain>
    </source>
</reference>
<keyword evidence="3" id="KW-1185">Reference proteome</keyword>
<dbReference type="Proteomes" id="UP000699042">
    <property type="component" value="Unassembled WGS sequence"/>
</dbReference>
<evidence type="ECO:0000313" key="3">
    <source>
        <dbReference type="Proteomes" id="UP000699042"/>
    </source>
</evidence>
<dbReference type="EMBL" id="JAESDN010000004">
    <property type="protein sequence ID" value="KAG7051151.1"/>
    <property type="molecule type" value="Genomic_DNA"/>
</dbReference>
<name>A0A9P7R6N9_9PEZI</name>
<dbReference type="AlphaFoldDB" id="A0A9P7R6N9"/>
<sequence length="27" mass="2761">MTPAAGKLMSTVSDPSVSVESDETTYG</sequence>